<keyword evidence="3" id="KW-0396">Initiation factor</keyword>
<dbReference type="CDD" id="cd03702">
    <property type="entry name" value="IF2_mtIF2_II"/>
    <property type="match status" value="1"/>
</dbReference>
<dbReference type="InterPro" id="IPR053905">
    <property type="entry name" value="EF-G-like_DII"/>
</dbReference>
<dbReference type="InterPro" id="IPR006847">
    <property type="entry name" value="IF2_N"/>
</dbReference>
<dbReference type="Pfam" id="PF00009">
    <property type="entry name" value="GTP_EFTU"/>
    <property type="match status" value="1"/>
</dbReference>
<dbReference type="SUPFAM" id="SSF52156">
    <property type="entry name" value="Initiation factor IF2/eIF5b, domain 3"/>
    <property type="match status" value="1"/>
</dbReference>
<gene>
    <name evidence="13" type="ORF">LALA0_S05e00584g</name>
</gene>
<keyword evidence="7" id="KW-0496">Mitochondrion</keyword>
<evidence type="ECO:0000256" key="11">
    <source>
        <dbReference type="SAM" id="MobiDB-lite"/>
    </source>
</evidence>
<protein>
    <recommendedName>
        <fullName evidence="10">Translation initiation factor IF-2, mitochondrial</fullName>
    </recommendedName>
</protein>
<evidence type="ECO:0000256" key="4">
    <source>
        <dbReference type="ARBA" id="ARBA00022741"/>
    </source>
</evidence>
<evidence type="ECO:0000256" key="10">
    <source>
        <dbReference type="ARBA" id="ARBA00044200"/>
    </source>
</evidence>
<evidence type="ECO:0000256" key="7">
    <source>
        <dbReference type="ARBA" id="ARBA00023128"/>
    </source>
</evidence>
<dbReference type="Gene3D" id="3.40.50.300">
    <property type="entry name" value="P-loop containing nucleotide triphosphate hydrolases"/>
    <property type="match status" value="1"/>
</dbReference>
<dbReference type="SUPFAM" id="SSF50447">
    <property type="entry name" value="Translation proteins"/>
    <property type="match status" value="2"/>
</dbReference>
<dbReference type="PROSITE" id="PS51722">
    <property type="entry name" value="G_TR_2"/>
    <property type="match status" value="1"/>
</dbReference>
<dbReference type="FunFam" id="2.40.30.10:FF:000008">
    <property type="entry name" value="Translation initiation factor IF-2"/>
    <property type="match status" value="1"/>
</dbReference>
<dbReference type="InterPro" id="IPR005225">
    <property type="entry name" value="Small_GTP-bd"/>
</dbReference>
<dbReference type="InterPro" id="IPR023115">
    <property type="entry name" value="TIF_IF2_dom3"/>
</dbReference>
<evidence type="ECO:0000256" key="8">
    <source>
        <dbReference type="ARBA" id="ARBA00023134"/>
    </source>
</evidence>
<dbReference type="InterPro" id="IPR000795">
    <property type="entry name" value="T_Tr_GTP-bd_dom"/>
</dbReference>
<dbReference type="InterPro" id="IPR009000">
    <property type="entry name" value="Transl_B-barrel_sf"/>
</dbReference>
<dbReference type="CDD" id="cd01887">
    <property type="entry name" value="IF2_eIF5B"/>
    <property type="match status" value="1"/>
</dbReference>
<dbReference type="GO" id="GO:0003743">
    <property type="term" value="F:translation initiation factor activity"/>
    <property type="evidence" value="ECO:0007669"/>
    <property type="project" value="UniProtKB-KW"/>
</dbReference>
<dbReference type="HOGENOM" id="CLU_006301_10_2_1"/>
<dbReference type="STRING" id="1245769.A0A0C7MQN0"/>
<comment type="subcellular location">
    <subcellularLocation>
        <location evidence="1">Mitochondrion</location>
    </subcellularLocation>
</comment>
<evidence type="ECO:0000256" key="2">
    <source>
        <dbReference type="ARBA" id="ARBA00007733"/>
    </source>
</evidence>
<sequence>MLTRWALVPRLSARLCRSAELGCCVRSFTHTSRFYAHKVSNKRKRFNEEVKPVKFEIPNYIAVSDLANLINLKIEKLTKDLTKMGFANVTHNYILSREYVELVLMNYNYELGKQALVVTPDNVYDELRSAVNPKNLSRRPPIVTIMGHVDHGKTTILDYLRKTSIVSEEHGGITQHIGAFQVETPVSKRKITFLDTPGHAAFLKMRERGANITDIIVLVVSLEDSIMPQTIEALKHAAKSGSQMIVAITKIDRISNTKERDRAIEKVTIDLMNNEVPIEKMGGDVQVVPISARTGENMNLLEESIIALSDVMDLKAERSNKAVAEGFVIESEVKKSVGNVSTVLVTKGILLKGSILICGNTYCKVRSMSNEQGASVLLADPSTPVEITGWKHMPAAGDEVLQVSSESIAKKYVAKKLAVLQMAKEAKNVDRINEQRAMEALAKAEREQHNEEPEEHEEPEPNTGPEKVNFIVKADVSGSVEAIVESISSLGNEEVQCNVLSASAGIPNESDMKLARLTDSKLLCFNLGSLPYDVINNKDKIEVEQYNVIYKLIEGVTETLRSRLKPIYETKQIAQVDIRDIFDFSVKKKIIRIAGCRVVNGLLTRGSMVKVLRGSDEDVVFDGRIASLKQGKEDVPSVKKNSECGITFENNFEGYEAGDKLVAYEKVEVPRYL</sequence>
<evidence type="ECO:0000259" key="12">
    <source>
        <dbReference type="PROSITE" id="PS51722"/>
    </source>
</evidence>
<dbReference type="Gene3D" id="3.40.50.10050">
    <property type="entry name" value="Translation initiation factor IF- 2, domain 3"/>
    <property type="match status" value="1"/>
</dbReference>
<dbReference type="RefSeq" id="XP_022628450.1">
    <property type="nucleotide sequence ID" value="XM_022772092.1"/>
</dbReference>
<dbReference type="EMBL" id="LN736364">
    <property type="protein sequence ID" value="CEP62221.1"/>
    <property type="molecule type" value="Genomic_DNA"/>
</dbReference>
<dbReference type="Gene3D" id="2.40.30.10">
    <property type="entry name" value="Translation factors"/>
    <property type="match status" value="2"/>
</dbReference>
<comment type="similarity">
    <text evidence="2">Belongs to the TRAFAC class translation factor GTPase superfamily. Classic translation factor GTPase family. IF-2 subfamily.</text>
</comment>
<keyword evidence="5" id="KW-0648">Protein biosynthesis</keyword>
<dbReference type="InterPro" id="IPR000178">
    <property type="entry name" value="TF_IF2_bacterial-like"/>
</dbReference>
<dbReference type="GO" id="GO:0032543">
    <property type="term" value="P:mitochondrial translation"/>
    <property type="evidence" value="ECO:0007669"/>
    <property type="project" value="EnsemblFungi"/>
</dbReference>
<feature type="domain" description="Tr-type G" evidence="12">
    <location>
        <begin position="138"/>
        <end position="315"/>
    </location>
</feature>
<dbReference type="AlphaFoldDB" id="A0A0C7MQN0"/>
<feature type="compositionally biased region" description="Basic and acidic residues" evidence="11">
    <location>
        <begin position="441"/>
        <end position="451"/>
    </location>
</feature>
<dbReference type="InterPro" id="IPR015760">
    <property type="entry name" value="TIF_IF2"/>
</dbReference>
<dbReference type="Pfam" id="PF22042">
    <property type="entry name" value="EF-G_D2"/>
    <property type="match status" value="1"/>
</dbReference>
<evidence type="ECO:0000313" key="14">
    <source>
        <dbReference type="Proteomes" id="UP000054304"/>
    </source>
</evidence>
<organism evidence="13 14">
    <name type="scientific">Lachancea lanzarotensis</name>
    <dbReference type="NCBI Taxonomy" id="1245769"/>
    <lineage>
        <taxon>Eukaryota</taxon>
        <taxon>Fungi</taxon>
        <taxon>Dikarya</taxon>
        <taxon>Ascomycota</taxon>
        <taxon>Saccharomycotina</taxon>
        <taxon>Saccharomycetes</taxon>
        <taxon>Saccharomycetales</taxon>
        <taxon>Saccharomycetaceae</taxon>
        <taxon>Lachancea</taxon>
    </lineage>
</organism>
<evidence type="ECO:0000256" key="6">
    <source>
        <dbReference type="ARBA" id="ARBA00022946"/>
    </source>
</evidence>
<dbReference type="InterPro" id="IPR036925">
    <property type="entry name" value="TIF_IF2_dom3_sf"/>
</dbReference>
<evidence type="ECO:0000256" key="3">
    <source>
        <dbReference type="ARBA" id="ARBA00022540"/>
    </source>
</evidence>
<evidence type="ECO:0000256" key="5">
    <source>
        <dbReference type="ARBA" id="ARBA00022917"/>
    </source>
</evidence>
<dbReference type="NCBIfam" id="TIGR00231">
    <property type="entry name" value="small_GTP"/>
    <property type="match status" value="1"/>
</dbReference>
<dbReference type="OrthoDB" id="361630at2759"/>
<dbReference type="InterPro" id="IPR044145">
    <property type="entry name" value="IF2_II"/>
</dbReference>
<dbReference type="GO" id="GO:0000049">
    <property type="term" value="F:tRNA binding"/>
    <property type="evidence" value="ECO:0007669"/>
    <property type="project" value="EnsemblFungi"/>
</dbReference>
<dbReference type="InterPro" id="IPR027417">
    <property type="entry name" value="P-loop_NTPase"/>
</dbReference>
<dbReference type="PANTHER" id="PTHR43381:SF20">
    <property type="entry name" value="TRANSLATION INITIATION FACTOR IF-2, MITOCHONDRIAL"/>
    <property type="match status" value="1"/>
</dbReference>
<reference evidence="13 14" key="1">
    <citation type="submission" date="2014-12" db="EMBL/GenBank/DDBJ databases">
        <authorList>
            <person name="Neuveglise Cecile"/>
        </authorList>
    </citation>
    <scope>NUCLEOTIDE SEQUENCE [LARGE SCALE GENOMIC DNA]</scope>
    <source>
        <strain evidence="13 14">CBS 12615</strain>
    </source>
</reference>
<feature type="region of interest" description="Disordered" evidence="11">
    <location>
        <begin position="441"/>
        <end position="466"/>
    </location>
</feature>
<dbReference type="PANTHER" id="PTHR43381">
    <property type="entry name" value="TRANSLATION INITIATION FACTOR IF-2-RELATED"/>
    <property type="match status" value="1"/>
</dbReference>
<evidence type="ECO:0000313" key="13">
    <source>
        <dbReference type="EMBL" id="CEP62221.1"/>
    </source>
</evidence>
<accession>A0A0C7MQN0</accession>
<proteinExistence type="inferred from homology"/>
<dbReference type="NCBIfam" id="TIGR00487">
    <property type="entry name" value="IF-2"/>
    <property type="match status" value="1"/>
</dbReference>
<dbReference type="FunFam" id="3.40.50.300:FF:000019">
    <property type="entry name" value="Translation initiation factor IF-2"/>
    <property type="match status" value="1"/>
</dbReference>
<dbReference type="GO" id="GO:0005525">
    <property type="term" value="F:GTP binding"/>
    <property type="evidence" value="ECO:0007669"/>
    <property type="project" value="UniProtKB-KW"/>
</dbReference>
<dbReference type="SUPFAM" id="SSF52540">
    <property type="entry name" value="P-loop containing nucleoside triphosphate hydrolases"/>
    <property type="match status" value="1"/>
</dbReference>
<keyword evidence="8" id="KW-0342">GTP-binding</keyword>
<keyword evidence="4" id="KW-0547">Nucleotide-binding</keyword>
<dbReference type="FunFam" id="3.40.50.10050:FF:000001">
    <property type="entry name" value="Translation initiation factor IF-2"/>
    <property type="match status" value="1"/>
</dbReference>
<dbReference type="Pfam" id="PF11987">
    <property type="entry name" value="IF-2"/>
    <property type="match status" value="1"/>
</dbReference>
<dbReference type="GO" id="GO:0005739">
    <property type="term" value="C:mitochondrion"/>
    <property type="evidence" value="ECO:0007669"/>
    <property type="project" value="UniProtKB-SubCell"/>
</dbReference>
<evidence type="ECO:0000256" key="9">
    <source>
        <dbReference type="ARBA" id="ARBA00025162"/>
    </source>
</evidence>
<dbReference type="Pfam" id="PF04760">
    <property type="entry name" value="IF2_N"/>
    <property type="match status" value="1"/>
</dbReference>
<keyword evidence="14" id="KW-1185">Reference proteome</keyword>
<dbReference type="CDD" id="cd03692">
    <property type="entry name" value="mtIF2_IVc"/>
    <property type="match status" value="1"/>
</dbReference>
<name>A0A0C7MQN0_9SACH</name>
<dbReference type="Proteomes" id="UP000054304">
    <property type="component" value="Unassembled WGS sequence"/>
</dbReference>
<dbReference type="GO" id="GO:0003924">
    <property type="term" value="F:GTPase activity"/>
    <property type="evidence" value="ECO:0007669"/>
    <property type="project" value="EnsemblFungi"/>
</dbReference>
<evidence type="ECO:0000256" key="1">
    <source>
        <dbReference type="ARBA" id="ARBA00004173"/>
    </source>
</evidence>
<comment type="function">
    <text evidence="9">One of the essential components for the initiation of protein synthesis. Protects formylmethionyl-tRNA from spontaneous hydrolysis and promotes its binding to the 30S ribosomal subunits. Also involved in the hydrolysis of GTP during the formation of the 70S ribosomal complex.</text>
</comment>
<dbReference type="GeneID" id="34685680"/>
<keyword evidence="6" id="KW-0809">Transit peptide</keyword>